<dbReference type="AlphaFoldDB" id="A0A5J4V659"/>
<reference evidence="1 2" key="1">
    <citation type="submission" date="2019-03" db="EMBL/GenBank/DDBJ databases">
        <title>Single cell metagenomics reveals metabolic interactions within the superorganism composed of flagellate Streblomastix strix and complex community of Bacteroidetes bacteria on its surface.</title>
        <authorList>
            <person name="Treitli S.C."/>
            <person name="Kolisko M."/>
            <person name="Husnik F."/>
            <person name="Keeling P."/>
            <person name="Hampl V."/>
        </authorList>
    </citation>
    <scope>NUCLEOTIDE SEQUENCE [LARGE SCALE GENOMIC DNA]</scope>
    <source>
        <strain evidence="1">ST1C</strain>
    </source>
</reference>
<evidence type="ECO:0000313" key="1">
    <source>
        <dbReference type="EMBL" id="KAA6377611.1"/>
    </source>
</evidence>
<sequence>MILLTEAANQEIDQDQEAIKGIENTRVQEKLQTKAIMGLRPGTNKGVKVEERIEEGGTIIKERVQVIKIEINLIRIDKEYYKLEQDTLI</sequence>
<comment type="caution">
    <text evidence="1">The sequence shown here is derived from an EMBL/GenBank/DDBJ whole genome shotgun (WGS) entry which is preliminary data.</text>
</comment>
<protein>
    <submittedName>
        <fullName evidence="1">Uncharacterized protein</fullName>
    </submittedName>
</protein>
<name>A0A5J4V659_9EUKA</name>
<evidence type="ECO:0000313" key="2">
    <source>
        <dbReference type="Proteomes" id="UP000324800"/>
    </source>
</evidence>
<proteinExistence type="predicted"/>
<gene>
    <name evidence="1" type="ORF">EZS28_026860</name>
</gene>
<dbReference type="Proteomes" id="UP000324800">
    <property type="component" value="Unassembled WGS sequence"/>
</dbReference>
<accession>A0A5J4V659</accession>
<organism evidence="1 2">
    <name type="scientific">Streblomastix strix</name>
    <dbReference type="NCBI Taxonomy" id="222440"/>
    <lineage>
        <taxon>Eukaryota</taxon>
        <taxon>Metamonada</taxon>
        <taxon>Preaxostyla</taxon>
        <taxon>Oxymonadida</taxon>
        <taxon>Streblomastigidae</taxon>
        <taxon>Streblomastix</taxon>
    </lineage>
</organism>
<dbReference type="EMBL" id="SNRW01009692">
    <property type="protein sequence ID" value="KAA6377611.1"/>
    <property type="molecule type" value="Genomic_DNA"/>
</dbReference>